<dbReference type="Proteomes" id="UP000600139">
    <property type="component" value="Unassembled WGS sequence"/>
</dbReference>
<dbReference type="RefSeq" id="WP_200349295.1">
    <property type="nucleotide sequence ID" value="NZ_BAABHZ010000010.1"/>
</dbReference>
<evidence type="ECO:0000313" key="2">
    <source>
        <dbReference type="Proteomes" id="UP000600139"/>
    </source>
</evidence>
<dbReference type="EMBL" id="JAENIK010000004">
    <property type="protein sequence ID" value="MBK1814327.1"/>
    <property type="molecule type" value="Genomic_DNA"/>
</dbReference>
<evidence type="ECO:0000313" key="1">
    <source>
        <dbReference type="EMBL" id="MBK1814327.1"/>
    </source>
</evidence>
<comment type="caution">
    <text evidence="1">The sequence shown here is derived from an EMBL/GenBank/DDBJ whole genome shotgun (WGS) entry which is preliminary data.</text>
</comment>
<reference evidence="1" key="1">
    <citation type="submission" date="2021-01" db="EMBL/GenBank/DDBJ databases">
        <title>Modified the classification status of verrucomicrobia.</title>
        <authorList>
            <person name="Feng X."/>
        </authorList>
    </citation>
    <scope>NUCLEOTIDE SEQUENCE</scope>
    <source>
        <strain evidence="1">JCM 18052</strain>
    </source>
</reference>
<name>A0A934V5U7_9BACT</name>
<proteinExistence type="predicted"/>
<dbReference type="AlphaFoldDB" id="A0A934V5U7"/>
<keyword evidence="2" id="KW-1185">Reference proteome</keyword>
<organism evidence="1 2">
    <name type="scientific">Luteolibacter yonseiensis</name>
    <dbReference type="NCBI Taxonomy" id="1144680"/>
    <lineage>
        <taxon>Bacteria</taxon>
        <taxon>Pseudomonadati</taxon>
        <taxon>Verrucomicrobiota</taxon>
        <taxon>Verrucomicrobiia</taxon>
        <taxon>Verrucomicrobiales</taxon>
        <taxon>Verrucomicrobiaceae</taxon>
        <taxon>Luteolibacter</taxon>
    </lineage>
</organism>
<sequence>MHLPTPQFSRLVTALAFDLNNPLLDSMILAWDHIATRFLNRLANHREAAGKVESIRLLAIHDGIHAVLGSGNGYMFHGLSSGSSTSAALAATAQASHDVLAAVFDLPEDREDLAHLLEESLSLISDPAEAVAGVITGAASAGTYEREFAPLTLEDLVRDAAKAGRIPRRPLRVVALAEKHDHDGWRRSA</sequence>
<protein>
    <submittedName>
        <fullName evidence="1">Uncharacterized protein</fullName>
    </submittedName>
</protein>
<gene>
    <name evidence="1" type="ORF">JIN84_01800</name>
</gene>
<accession>A0A934V5U7</accession>